<evidence type="ECO:0000313" key="7">
    <source>
        <dbReference type="EMBL" id="GIG73647.1"/>
    </source>
</evidence>
<evidence type="ECO:0000256" key="4">
    <source>
        <dbReference type="ARBA" id="ARBA00023136"/>
    </source>
</evidence>
<organism evidence="7 8">
    <name type="scientific">Planosporangium flavigriseum</name>
    <dbReference type="NCBI Taxonomy" id="373681"/>
    <lineage>
        <taxon>Bacteria</taxon>
        <taxon>Bacillati</taxon>
        <taxon>Actinomycetota</taxon>
        <taxon>Actinomycetes</taxon>
        <taxon>Micromonosporales</taxon>
        <taxon>Micromonosporaceae</taxon>
        <taxon>Planosporangium</taxon>
    </lineage>
</organism>
<gene>
    <name evidence="7" type="ORF">Pfl04_20510</name>
</gene>
<dbReference type="Proteomes" id="UP000653674">
    <property type="component" value="Unassembled WGS sequence"/>
</dbReference>
<feature type="transmembrane region" description="Helical" evidence="5">
    <location>
        <begin position="62"/>
        <end position="80"/>
    </location>
</feature>
<dbReference type="PANTHER" id="PTHR37422:SF13">
    <property type="entry name" value="LIPOPOLYSACCHARIDE BIOSYNTHESIS PROTEIN PA4999-RELATED"/>
    <property type="match status" value="1"/>
</dbReference>
<keyword evidence="8" id="KW-1185">Reference proteome</keyword>
<proteinExistence type="predicted"/>
<comment type="subcellular location">
    <subcellularLocation>
        <location evidence="1">Membrane</location>
        <topology evidence="1">Multi-pass membrane protein</topology>
    </subcellularLocation>
</comment>
<dbReference type="GO" id="GO:0016020">
    <property type="term" value="C:membrane"/>
    <property type="evidence" value="ECO:0007669"/>
    <property type="project" value="UniProtKB-SubCell"/>
</dbReference>
<feature type="transmembrane region" description="Helical" evidence="5">
    <location>
        <begin position="338"/>
        <end position="356"/>
    </location>
</feature>
<evidence type="ECO:0000256" key="3">
    <source>
        <dbReference type="ARBA" id="ARBA00022989"/>
    </source>
</evidence>
<feature type="domain" description="O-antigen ligase-related" evidence="6">
    <location>
        <begin position="214"/>
        <end position="341"/>
    </location>
</feature>
<feature type="transmembrane region" description="Helical" evidence="5">
    <location>
        <begin position="182"/>
        <end position="200"/>
    </location>
</feature>
<evidence type="ECO:0000313" key="8">
    <source>
        <dbReference type="Proteomes" id="UP000653674"/>
    </source>
</evidence>
<dbReference type="RefSeq" id="WP_168077717.1">
    <property type="nucleotide sequence ID" value="NZ_BAAAQJ010000003.1"/>
</dbReference>
<evidence type="ECO:0000256" key="2">
    <source>
        <dbReference type="ARBA" id="ARBA00022692"/>
    </source>
</evidence>
<protein>
    <submittedName>
        <fullName evidence="7">O-antigen polymerase</fullName>
    </submittedName>
</protein>
<feature type="transmembrane region" description="Helical" evidence="5">
    <location>
        <begin position="393"/>
        <end position="412"/>
    </location>
</feature>
<dbReference type="EMBL" id="BONU01000010">
    <property type="protein sequence ID" value="GIG73647.1"/>
    <property type="molecule type" value="Genomic_DNA"/>
</dbReference>
<keyword evidence="3 5" id="KW-1133">Transmembrane helix</keyword>
<dbReference type="Pfam" id="PF04932">
    <property type="entry name" value="Wzy_C"/>
    <property type="match status" value="1"/>
</dbReference>
<evidence type="ECO:0000256" key="1">
    <source>
        <dbReference type="ARBA" id="ARBA00004141"/>
    </source>
</evidence>
<keyword evidence="4 5" id="KW-0472">Membrane</keyword>
<sequence>MDAALAFGLAICLLTLIPSRLILPGTSADVGRPGTVMCMLMFCWWVATRCNPKLAMPGPQPVRWAVLLYFLSLLISYAIGFQRGLTPLEANAADRALMAGGAAFIGAILVAADGISNWDRMRFVLQFFVWCSVYMSVIGLLQQTLPFNIAEYMTVPGLTNLGVPGYQQRGSGVRVAGTTTHYLELAATLSLALPVALHFAKFASAQRSRRCFGIAAFLIVAGVLVTISRTGIISVLIALLILMPLWTWRARYNVFALGLLAVAGMSAIKPSTVRTFYDIFAGASNDSSIVVRTERYAMVGYYYSQRPWWGRGTGTWEWPMYQFLDNQWLRTALESGNVGVAALAAVHLTAIALAVISFRRVSDTADRHLCLVLVSTQVVALFIAYTFDSLTYTTYSLTLGMMVGLCGAVWRFTHSSREVRTSTPRWFEP</sequence>
<dbReference type="AlphaFoldDB" id="A0A8J3LIS8"/>
<feature type="transmembrane region" description="Helical" evidence="5">
    <location>
        <begin position="123"/>
        <end position="141"/>
    </location>
</feature>
<evidence type="ECO:0000259" key="6">
    <source>
        <dbReference type="Pfam" id="PF04932"/>
    </source>
</evidence>
<keyword evidence="2 5" id="KW-0812">Transmembrane</keyword>
<dbReference type="PANTHER" id="PTHR37422">
    <property type="entry name" value="TEICHURONIC ACID BIOSYNTHESIS PROTEIN TUAE"/>
    <property type="match status" value="1"/>
</dbReference>
<feature type="transmembrane region" description="Helical" evidence="5">
    <location>
        <begin position="92"/>
        <end position="111"/>
    </location>
</feature>
<evidence type="ECO:0000256" key="5">
    <source>
        <dbReference type="SAM" id="Phobius"/>
    </source>
</evidence>
<name>A0A8J3LIS8_9ACTN</name>
<comment type="caution">
    <text evidence="7">The sequence shown here is derived from an EMBL/GenBank/DDBJ whole genome shotgun (WGS) entry which is preliminary data.</text>
</comment>
<feature type="transmembrane region" description="Helical" evidence="5">
    <location>
        <begin position="212"/>
        <end position="243"/>
    </location>
</feature>
<dbReference type="InterPro" id="IPR051533">
    <property type="entry name" value="WaaL-like"/>
</dbReference>
<dbReference type="InterPro" id="IPR007016">
    <property type="entry name" value="O-antigen_ligase-rel_domated"/>
</dbReference>
<feature type="transmembrane region" description="Helical" evidence="5">
    <location>
        <begin position="368"/>
        <end position="387"/>
    </location>
</feature>
<feature type="transmembrane region" description="Helical" evidence="5">
    <location>
        <begin position="34"/>
        <end position="50"/>
    </location>
</feature>
<accession>A0A8J3LIS8</accession>
<reference evidence="7" key="1">
    <citation type="submission" date="2021-01" db="EMBL/GenBank/DDBJ databases">
        <title>Whole genome shotgun sequence of Planosporangium flavigriseum NBRC 105377.</title>
        <authorList>
            <person name="Komaki H."/>
            <person name="Tamura T."/>
        </authorList>
    </citation>
    <scope>NUCLEOTIDE SEQUENCE</scope>
    <source>
        <strain evidence="7">NBRC 105377</strain>
    </source>
</reference>